<sequence>MKKIDTVVATFVACDGETFSSEESCLEYEKKVQEEQEKERVRQEVMRKMNLVDVTENGYLFDLFVESGHDYHYIAYKFVYNSDFSFEDYAKILGWRGYRNRPFETIINGELHYSVYMKDMPSLEVGETYIIANYKDLSGDYDNPSLWWFYKLDDFKKYQIEEINKCYEKINSL</sequence>
<organism evidence="1">
    <name type="scientific">Myoviridae sp. ctPuP5</name>
    <dbReference type="NCBI Taxonomy" id="2823543"/>
    <lineage>
        <taxon>Viruses</taxon>
        <taxon>Duplodnaviria</taxon>
        <taxon>Heunggongvirae</taxon>
        <taxon>Uroviricota</taxon>
        <taxon>Caudoviricetes</taxon>
    </lineage>
</organism>
<evidence type="ECO:0000313" key="1">
    <source>
        <dbReference type="EMBL" id="DAD66719.1"/>
    </source>
</evidence>
<proteinExistence type="predicted"/>
<dbReference type="EMBL" id="BK014662">
    <property type="protein sequence ID" value="DAD66719.1"/>
    <property type="molecule type" value="Genomic_DNA"/>
</dbReference>
<protein>
    <submittedName>
        <fullName evidence="1">Uncharacterized protein</fullName>
    </submittedName>
</protein>
<name>A0A8S5LA09_9CAUD</name>
<accession>A0A8S5LA09</accession>
<reference evidence="1" key="1">
    <citation type="journal article" date="2021" name="Proc. Natl. Acad. Sci. U.S.A.">
        <title>A Catalog of Tens of Thousands of Viruses from Human Metagenomes Reveals Hidden Associations with Chronic Diseases.</title>
        <authorList>
            <person name="Tisza M.J."/>
            <person name="Buck C.B."/>
        </authorList>
    </citation>
    <scope>NUCLEOTIDE SEQUENCE</scope>
    <source>
        <strain evidence="1">CtPuP5</strain>
    </source>
</reference>